<dbReference type="InterPro" id="IPR007120">
    <property type="entry name" value="DNA-dir_RNAP_su2_dom"/>
</dbReference>
<accession>A0A1U7LLQ8</accession>
<gene>
    <name evidence="8" type="ORF">NEOLI_005178</name>
</gene>
<evidence type="ECO:0000256" key="6">
    <source>
        <dbReference type="ARBA" id="ARBA00023163"/>
    </source>
</evidence>
<feature type="domain" description="DNA-directed RNA polymerase subunit 2 hybrid-binding" evidence="7">
    <location>
        <begin position="7"/>
        <end position="71"/>
    </location>
</feature>
<comment type="caution">
    <text evidence="8">The sequence shown here is derived from an EMBL/GenBank/DDBJ whole genome shotgun (WGS) entry which is preliminary data.</text>
</comment>
<dbReference type="Proteomes" id="UP000186594">
    <property type="component" value="Unassembled WGS sequence"/>
</dbReference>
<dbReference type="PANTHER" id="PTHR20856">
    <property type="entry name" value="DNA-DIRECTED RNA POLYMERASE I SUBUNIT 2"/>
    <property type="match status" value="1"/>
</dbReference>
<dbReference type="InterPro" id="IPR037033">
    <property type="entry name" value="DNA-dir_RNAP_su2_hyb_sf"/>
</dbReference>
<dbReference type="EMBL" id="LXFE01001451">
    <property type="protein sequence ID" value="OLL23594.1"/>
    <property type="molecule type" value="Genomic_DNA"/>
</dbReference>
<dbReference type="Pfam" id="PF00562">
    <property type="entry name" value="RNA_pol_Rpb2_6"/>
    <property type="match status" value="1"/>
</dbReference>
<dbReference type="SUPFAM" id="SSF64484">
    <property type="entry name" value="beta and beta-prime subunits of DNA dependent RNA-polymerase"/>
    <property type="match status" value="1"/>
</dbReference>
<organism evidence="8 9">
    <name type="scientific">Neolecta irregularis (strain DAH-3)</name>
    <dbReference type="NCBI Taxonomy" id="1198029"/>
    <lineage>
        <taxon>Eukaryota</taxon>
        <taxon>Fungi</taxon>
        <taxon>Dikarya</taxon>
        <taxon>Ascomycota</taxon>
        <taxon>Taphrinomycotina</taxon>
        <taxon>Neolectales</taxon>
        <taxon>Neolectaceae</taxon>
        <taxon>Neolecta</taxon>
    </lineage>
</organism>
<evidence type="ECO:0000259" key="7">
    <source>
        <dbReference type="Pfam" id="PF00562"/>
    </source>
</evidence>
<dbReference type="Gene3D" id="2.40.270.10">
    <property type="entry name" value="DNA-directed RNA polymerase, subunit 2, domain 6"/>
    <property type="match status" value="1"/>
</dbReference>
<evidence type="ECO:0000256" key="1">
    <source>
        <dbReference type="ARBA" id="ARBA00006835"/>
    </source>
</evidence>
<evidence type="ECO:0000256" key="2">
    <source>
        <dbReference type="ARBA" id="ARBA00012418"/>
    </source>
</evidence>
<evidence type="ECO:0000256" key="4">
    <source>
        <dbReference type="ARBA" id="ARBA00022679"/>
    </source>
</evidence>
<dbReference type="EC" id="2.7.7.6" evidence="2"/>
<dbReference type="OrthoDB" id="2327038at2759"/>
<keyword evidence="5" id="KW-0548">Nucleotidyltransferase</keyword>
<dbReference type="GO" id="GO:0000428">
    <property type="term" value="C:DNA-directed RNA polymerase complex"/>
    <property type="evidence" value="ECO:0007669"/>
    <property type="project" value="UniProtKB-KW"/>
</dbReference>
<proteinExistence type="inferred from homology"/>
<dbReference type="GO" id="GO:0032549">
    <property type="term" value="F:ribonucleoside binding"/>
    <property type="evidence" value="ECO:0007669"/>
    <property type="project" value="InterPro"/>
</dbReference>
<protein>
    <recommendedName>
        <fullName evidence="2">DNA-directed RNA polymerase</fullName>
        <ecNumber evidence="2">2.7.7.6</ecNumber>
    </recommendedName>
</protein>
<dbReference type="GO" id="GO:0003899">
    <property type="term" value="F:DNA-directed RNA polymerase activity"/>
    <property type="evidence" value="ECO:0007669"/>
    <property type="project" value="UniProtKB-EC"/>
</dbReference>
<keyword evidence="6" id="KW-0804">Transcription</keyword>
<dbReference type="STRING" id="1198029.A0A1U7LLQ8"/>
<dbReference type="GO" id="GO:0003677">
    <property type="term" value="F:DNA binding"/>
    <property type="evidence" value="ECO:0007669"/>
    <property type="project" value="InterPro"/>
</dbReference>
<evidence type="ECO:0000313" key="8">
    <source>
        <dbReference type="EMBL" id="OLL23594.1"/>
    </source>
</evidence>
<reference evidence="8 9" key="1">
    <citation type="submission" date="2016-04" db="EMBL/GenBank/DDBJ databases">
        <title>Evolutionary innovation and constraint leading to complex multicellularity in the Ascomycota.</title>
        <authorList>
            <person name="Cisse O."/>
            <person name="Nguyen A."/>
            <person name="Hewitt D.A."/>
            <person name="Jedd G."/>
            <person name="Stajich J.E."/>
        </authorList>
    </citation>
    <scope>NUCLEOTIDE SEQUENCE [LARGE SCALE GENOMIC DNA]</scope>
    <source>
        <strain evidence="8 9">DAH-3</strain>
    </source>
</reference>
<keyword evidence="4" id="KW-0808">Transferase</keyword>
<keyword evidence="3 8" id="KW-0240">DNA-directed RNA polymerase</keyword>
<name>A0A1U7LLQ8_NEOID</name>
<dbReference type="GO" id="GO:0006351">
    <property type="term" value="P:DNA-templated transcription"/>
    <property type="evidence" value="ECO:0007669"/>
    <property type="project" value="InterPro"/>
</dbReference>
<comment type="similarity">
    <text evidence="1">Belongs to the RNA polymerase beta chain family.</text>
</comment>
<evidence type="ECO:0000256" key="3">
    <source>
        <dbReference type="ARBA" id="ARBA00022478"/>
    </source>
</evidence>
<dbReference type="AlphaFoldDB" id="A0A1U7LLQ8"/>
<evidence type="ECO:0000313" key="9">
    <source>
        <dbReference type="Proteomes" id="UP000186594"/>
    </source>
</evidence>
<dbReference type="InterPro" id="IPR015712">
    <property type="entry name" value="DNA-dir_RNA_pol_su2"/>
</dbReference>
<keyword evidence="9" id="KW-1185">Reference proteome</keyword>
<evidence type="ECO:0000256" key="5">
    <source>
        <dbReference type="ARBA" id="ARBA00022695"/>
    </source>
</evidence>
<sequence length="124" mass="13592">MVRARMIYRLQTVQAPIVHQKLHDISGFDHYPNVTNAIVAVVDYTRYDMDDAMILNKSAHERDTAHCTSPTSSIVLKMGRELSIAVSEQTALNAGDRGWTGTGTLCSELNSPAVTQLLGCSIET</sequence>